<dbReference type="Gene3D" id="2.40.50.120">
    <property type="match status" value="1"/>
</dbReference>
<dbReference type="SUPFAM" id="SSF50242">
    <property type="entry name" value="TIMP-like"/>
    <property type="match status" value="1"/>
</dbReference>
<keyword evidence="4" id="KW-0479">Metal-binding</keyword>
<evidence type="ECO:0000313" key="7">
    <source>
        <dbReference type="EMBL" id="KAL3880838.1"/>
    </source>
</evidence>
<comment type="subcellular location">
    <subcellularLocation>
        <location evidence="1">Secreted</location>
    </subcellularLocation>
</comment>
<accession>A0ABD3X771</accession>
<keyword evidence="3 5" id="KW-1015">Disulfide bond</keyword>
<keyword evidence="8" id="KW-1185">Reference proteome</keyword>
<feature type="domain" description="NTR" evidence="6">
    <location>
        <begin position="36"/>
        <end position="137"/>
    </location>
</feature>
<evidence type="ECO:0000313" key="8">
    <source>
        <dbReference type="Proteomes" id="UP001634394"/>
    </source>
</evidence>
<evidence type="ECO:0000256" key="4">
    <source>
        <dbReference type="PIRSR" id="PIRSR601820-1"/>
    </source>
</evidence>
<comment type="caution">
    <text evidence="7">The sequence shown here is derived from an EMBL/GenBank/DDBJ whole genome shotgun (WGS) entry which is preliminary data.</text>
</comment>
<evidence type="ECO:0000256" key="5">
    <source>
        <dbReference type="PIRSR" id="PIRSR601820-3"/>
    </source>
</evidence>
<feature type="non-terminal residue" evidence="7">
    <location>
        <position position="137"/>
    </location>
</feature>
<dbReference type="InterPro" id="IPR001134">
    <property type="entry name" value="Netrin_domain"/>
</dbReference>
<gene>
    <name evidence="7" type="ORF">ACJMK2_033044</name>
</gene>
<evidence type="ECO:0000256" key="3">
    <source>
        <dbReference type="ARBA" id="ARBA00023157"/>
    </source>
</evidence>
<name>A0ABD3X771_SINWO</name>
<dbReference type="PROSITE" id="PS50189">
    <property type="entry name" value="NTR"/>
    <property type="match status" value="1"/>
</dbReference>
<dbReference type="Proteomes" id="UP001634394">
    <property type="component" value="Unassembled WGS sequence"/>
</dbReference>
<sequence length="137" mass="15584">MNIESIIENLFAMEGNFFALQMLLMLLGTAYVASACFCEERTFDSYFCDKESSVIKARVISAENVNQDGKPLTDQEKEDNFFMRIEIRKQYVMQLQKTFQMGSNEISKSNSSFQMIALQSGSVCGFVLDTNTDYLLS</sequence>
<evidence type="ECO:0000256" key="2">
    <source>
        <dbReference type="ARBA" id="ARBA00022525"/>
    </source>
</evidence>
<feature type="disulfide bond" evidence="5">
    <location>
        <begin position="36"/>
        <end position="124"/>
    </location>
</feature>
<dbReference type="Pfam" id="PF00965">
    <property type="entry name" value="TIMP"/>
    <property type="match status" value="1"/>
</dbReference>
<feature type="binding site" evidence="4">
    <location>
        <position position="36"/>
    </location>
    <ligand>
        <name>Zn(2+)</name>
        <dbReference type="ChEBI" id="CHEBI:29105"/>
        <note>ligand shared with metalloproteinase partner</note>
    </ligand>
</feature>
<protein>
    <recommendedName>
        <fullName evidence="6">NTR domain-containing protein</fullName>
    </recommendedName>
</protein>
<dbReference type="EMBL" id="JBJQND010000004">
    <property type="protein sequence ID" value="KAL3880838.1"/>
    <property type="molecule type" value="Genomic_DNA"/>
</dbReference>
<dbReference type="InterPro" id="IPR001820">
    <property type="entry name" value="TIMP"/>
</dbReference>
<proteinExistence type="predicted"/>
<organism evidence="7 8">
    <name type="scientific">Sinanodonta woodiana</name>
    <name type="common">Chinese pond mussel</name>
    <name type="synonym">Anodonta woodiana</name>
    <dbReference type="NCBI Taxonomy" id="1069815"/>
    <lineage>
        <taxon>Eukaryota</taxon>
        <taxon>Metazoa</taxon>
        <taxon>Spiralia</taxon>
        <taxon>Lophotrochozoa</taxon>
        <taxon>Mollusca</taxon>
        <taxon>Bivalvia</taxon>
        <taxon>Autobranchia</taxon>
        <taxon>Heteroconchia</taxon>
        <taxon>Palaeoheterodonta</taxon>
        <taxon>Unionida</taxon>
        <taxon>Unionoidea</taxon>
        <taxon>Unionidae</taxon>
        <taxon>Unioninae</taxon>
        <taxon>Sinanodonta</taxon>
    </lineage>
</organism>
<evidence type="ECO:0000256" key="1">
    <source>
        <dbReference type="ARBA" id="ARBA00004613"/>
    </source>
</evidence>
<dbReference type="GO" id="GO:0005576">
    <property type="term" value="C:extracellular region"/>
    <property type="evidence" value="ECO:0007669"/>
    <property type="project" value="UniProtKB-SubCell"/>
</dbReference>
<dbReference type="InterPro" id="IPR008993">
    <property type="entry name" value="TIMP-like_OB-fold"/>
</dbReference>
<reference evidence="7 8" key="1">
    <citation type="submission" date="2024-11" db="EMBL/GenBank/DDBJ databases">
        <title>Chromosome-level genome assembly of the freshwater bivalve Anodonta woodiana.</title>
        <authorList>
            <person name="Chen X."/>
        </authorList>
    </citation>
    <scope>NUCLEOTIDE SEQUENCE [LARGE SCALE GENOMIC DNA]</scope>
    <source>
        <strain evidence="7">MN2024</strain>
        <tissue evidence="7">Gills</tissue>
    </source>
</reference>
<keyword evidence="2" id="KW-0964">Secreted</keyword>
<dbReference type="AlphaFoldDB" id="A0ABD3X771"/>
<keyword evidence="4" id="KW-0862">Zinc</keyword>
<evidence type="ECO:0000259" key="6">
    <source>
        <dbReference type="PROSITE" id="PS50189"/>
    </source>
</evidence>